<dbReference type="AlphaFoldDB" id="A0A510Y2P4"/>
<comment type="caution">
    <text evidence="1">The sequence shown here is derived from an EMBL/GenBank/DDBJ whole genome shotgun (WGS) entry which is preliminary data.</text>
</comment>
<dbReference type="Proteomes" id="UP000321419">
    <property type="component" value="Unassembled WGS sequence"/>
</dbReference>
<accession>A0A510Y2P4</accession>
<gene>
    <name evidence="1" type="ORF">PES01_37420</name>
</gene>
<dbReference type="RefSeq" id="WP_281255071.1">
    <property type="nucleotide sequence ID" value="NZ_BJUM01000062.1"/>
</dbReference>
<name>A0A510Y2P4_9GAMM</name>
<protein>
    <submittedName>
        <fullName evidence="1">Uncharacterized protein</fullName>
    </submittedName>
</protein>
<sequence>MKEITLLGFVSGGSVKTNAIIATEVCGEGNVQSVSNGGFVCK</sequence>
<organism evidence="1 2">
    <name type="scientific">Pseudoalteromonas espejiana</name>
    <dbReference type="NCBI Taxonomy" id="28107"/>
    <lineage>
        <taxon>Bacteria</taxon>
        <taxon>Pseudomonadati</taxon>
        <taxon>Pseudomonadota</taxon>
        <taxon>Gammaproteobacteria</taxon>
        <taxon>Alteromonadales</taxon>
        <taxon>Pseudoalteromonadaceae</taxon>
        <taxon>Pseudoalteromonas</taxon>
    </lineage>
</organism>
<dbReference type="EMBL" id="BJUM01000062">
    <property type="protein sequence ID" value="GEK56897.1"/>
    <property type="molecule type" value="Genomic_DNA"/>
</dbReference>
<proteinExistence type="predicted"/>
<evidence type="ECO:0000313" key="1">
    <source>
        <dbReference type="EMBL" id="GEK56897.1"/>
    </source>
</evidence>
<evidence type="ECO:0000313" key="2">
    <source>
        <dbReference type="Proteomes" id="UP000321419"/>
    </source>
</evidence>
<keyword evidence="2" id="KW-1185">Reference proteome</keyword>
<reference evidence="1 2" key="1">
    <citation type="submission" date="2019-07" db="EMBL/GenBank/DDBJ databases">
        <title>Whole genome shotgun sequence of Pseudoalteromonas espejiana NBRC 102222.</title>
        <authorList>
            <person name="Hosoyama A."/>
            <person name="Uohara A."/>
            <person name="Ohji S."/>
            <person name="Ichikawa N."/>
        </authorList>
    </citation>
    <scope>NUCLEOTIDE SEQUENCE [LARGE SCALE GENOMIC DNA]</scope>
    <source>
        <strain evidence="1 2">NBRC 102222</strain>
    </source>
</reference>